<feature type="chain" id="PRO_5012059692" evidence="1">
    <location>
        <begin position="28"/>
        <end position="225"/>
    </location>
</feature>
<dbReference type="Proteomes" id="UP000198420">
    <property type="component" value="Unassembled WGS sequence"/>
</dbReference>
<protein>
    <submittedName>
        <fullName evidence="2">Uncharacterized protein</fullName>
    </submittedName>
</protein>
<dbReference type="AlphaFoldDB" id="A0A238YLN9"/>
<keyword evidence="3" id="KW-1185">Reference proteome</keyword>
<name>A0A238YLN9_9ACTN</name>
<gene>
    <name evidence="2" type="ORF">SAMN06265355_10649</name>
</gene>
<accession>A0A238YLN9</accession>
<proteinExistence type="predicted"/>
<organism evidence="2 3">
    <name type="scientific">Actinomadura mexicana</name>
    <dbReference type="NCBI Taxonomy" id="134959"/>
    <lineage>
        <taxon>Bacteria</taxon>
        <taxon>Bacillati</taxon>
        <taxon>Actinomycetota</taxon>
        <taxon>Actinomycetes</taxon>
        <taxon>Streptosporangiales</taxon>
        <taxon>Thermomonosporaceae</taxon>
        <taxon>Actinomadura</taxon>
    </lineage>
</organism>
<reference evidence="3" key="1">
    <citation type="submission" date="2017-06" db="EMBL/GenBank/DDBJ databases">
        <authorList>
            <person name="Varghese N."/>
            <person name="Submissions S."/>
        </authorList>
    </citation>
    <scope>NUCLEOTIDE SEQUENCE [LARGE SCALE GENOMIC DNA]</scope>
    <source>
        <strain evidence="3">DSM 44485</strain>
    </source>
</reference>
<dbReference type="OrthoDB" id="3474403at2"/>
<dbReference type="EMBL" id="FZNP01000006">
    <property type="protein sequence ID" value="SNR71912.1"/>
    <property type="molecule type" value="Genomic_DNA"/>
</dbReference>
<evidence type="ECO:0000256" key="1">
    <source>
        <dbReference type="SAM" id="SignalP"/>
    </source>
</evidence>
<feature type="signal peptide" evidence="1">
    <location>
        <begin position="1"/>
        <end position="27"/>
    </location>
</feature>
<keyword evidence="1" id="KW-0732">Signal</keyword>
<sequence length="225" mass="21838">MARIRQTAIVGTAALAVLAAGVAPAYAAGTTIRKGSATAAAYSGRVQASLLGTATVSSSLGSGSCSQSTMTGSINSDGSALNVSAATFTGAGGGACSGSTSATITSQNLPWTGGNVTFDAGHTGGRDATVTIANFRVKAVINLLGGITCVFGGNLTANGYNGNNASRPVTSSGEAQVGVQNATVSKQSGSSFLCPSTAGVTATYALRGETVAGSGTFNQSLYVTS</sequence>
<evidence type="ECO:0000313" key="2">
    <source>
        <dbReference type="EMBL" id="SNR71912.1"/>
    </source>
</evidence>
<evidence type="ECO:0000313" key="3">
    <source>
        <dbReference type="Proteomes" id="UP000198420"/>
    </source>
</evidence>
<dbReference type="RefSeq" id="WP_089312666.1">
    <property type="nucleotide sequence ID" value="NZ_FZNP01000006.1"/>
</dbReference>